<feature type="compositionally biased region" description="Basic and acidic residues" evidence="1">
    <location>
        <begin position="51"/>
        <end position="62"/>
    </location>
</feature>
<feature type="region of interest" description="Disordered" evidence="1">
    <location>
        <begin position="37"/>
        <end position="69"/>
    </location>
</feature>
<evidence type="ECO:0000313" key="2">
    <source>
        <dbReference type="EMBL" id="VEL14355.1"/>
    </source>
</evidence>
<protein>
    <submittedName>
        <fullName evidence="2">Uncharacterized protein</fullName>
    </submittedName>
</protein>
<gene>
    <name evidence="2" type="ORF">PXEA_LOCUS7795</name>
</gene>
<organism evidence="2 3">
    <name type="scientific">Protopolystoma xenopodis</name>
    <dbReference type="NCBI Taxonomy" id="117903"/>
    <lineage>
        <taxon>Eukaryota</taxon>
        <taxon>Metazoa</taxon>
        <taxon>Spiralia</taxon>
        <taxon>Lophotrochozoa</taxon>
        <taxon>Platyhelminthes</taxon>
        <taxon>Monogenea</taxon>
        <taxon>Polyopisthocotylea</taxon>
        <taxon>Polystomatidea</taxon>
        <taxon>Polystomatidae</taxon>
        <taxon>Protopolystoma</taxon>
    </lineage>
</organism>
<reference evidence="2" key="1">
    <citation type="submission" date="2018-11" db="EMBL/GenBank/DDBJ databases">
        <authorList>
            <consortium name="Pathogen Informatics"/>
        </authorList>
    </citation>
    <scope>NUCLEOTIDE SEQUENCE</scope>
</reference>
<dbReference type="AlphaFoldDB" id="A0A448WKY3"/>
<dbReference type="EMBL" id="CAAALY010020873">
    <property type="protein sequence ID" value="VEL14355.1"/>
    <property type="molecule type" value="Genomic_DNA"/>
</dbReference>
<evidence type="ECO:0000256" key="1">
    <source>
        <dbReference type="SAM" id="MobiDB-lite"/>
    </source>
</evidence>
<accession>A0A448WKY3</accession>
<evidence type="ECO:0000313" key="3">
    <source>
        <dbReference type="Proteomes" id="UP000784294"/>
    </source>
</evidence>
<comment type="caution">
    <text evidence="2">The sequence shown here is derived from an EMBL/GenBank/DDBJ whole genome shotgun (WGS) entry which is preliminary data.</text>
</comment>
<keyword evidence="3" id="KW-1185">Reference proteome</keyword>
<name>A0A448WKY3_9PLAT</name>
<sequence length="88" mass="9718">MNPSWPGQCDCETEAALVAMVSYDVLGPSFASIISRARHSRGQQGRPTYCGRDKTDRRDPKGKWNMLRPSRRPACRVGTVQPGIVKAS</sequence>
<proteinExistence type="predicted"/>
<dbReference type="Proteomes" id="UP000784294">
    <property type="component" value="Unassembled WGS sequence"/>
</dbReference>